<dbReference type="AlphaFoldDB" id="A0AAN7FYM8"/>
<organism evidence="7 8">
    <name type="scientific">Quercus rubra</name>
    <name type="common">Northern red oak</name>
    <name type="synonym">Quercus borealis</name>
    <dbReference type="NCBI Taxonomy" id="3512"/>
    <lineage>
        <taxon>Eukaryota</taxon>
        <taxon>Viridiplantae</taxon>
        <taxon>Streptophyta</taxon>
        <taxon>Embryophyta</taxon>
        <taxon>Tracheophyta</taxon>
        <taxon>Spermatophyta</taxon>
        <taxon>Magnoliopsida</taxon>
        <taxon>eudicotyledons</taxon>
        <taxon>Gunneridae</taxon>
        <taxon>Pentapetalae</taxon>
        <taxon>rosids</taxon>
        <taxon>fabids</taxon>
        <taxon>Fagales</taxon>
        <taxon>Fagaceae</taxon>
        <taxon>Quercus</taxon>
    </lineage>
</organism>
<evidence type="ECO:0000256" key="3">
    <source>
        <dbReference type="ARBA" id="ARBA00023027"/>
    </source>
</evidence>
<accession>A0AAN7FYM8</accession>
<feature type="domain" description="TIR" evidence="6">
    <location>
        <begin position="47"/>
        <end position="200"/>
    </location>
</feature>
<keyword evidence="2" id="KW-0378">Hydrolase</keyword>
<dbReference type="InterPro" id="IPR035897">
    <property type="entry name" value="Toll_tir_struct_dom_sf"/>
</dbReference>
<dbReference type="GO" id="GO:0007165">
    <property type="term" value="P:signal transduction"/>
    <property type="evidence" value="ECO:0007669"/>
    <property type="project" value="InterPro"/>
</dbReference>
<dbReference type="FunFam" id="3.40.50.10140:FF:000007">
    <property type="entry name" value="Disease resistance protein (TIR-NBS-LRR class)"/>
    <property type="match status" value="1"/>
</dbReference>
<dbReference type="PANTHER" id="PTHR32009:SF39">
    <property type="entry name" value="TIR DOMAIN-CONTAINING PROTEIN"/>
    <property type="match status" value="1"/>
</dbReference>
<evidence type="ECO:0000256" key="1">
    <source>
        <dbReference type="ARBA" id="ARBA00011982"/>
    </source>
</evidence>
<evidence type="ECO:0000256" key="4">
    <source>
        <dbReference type="ARBA" id="ARBA00047304"/>
    </source>
</evidence>
<evidence type="ECO:0000256" key="2">
    <source>
        <dbReference type="ARBA" id="ARBA00022801"/>
    </source>
</evidence>
<reference evidence="7 8" key="1">
    <citation type="journal article" date="2023" name="G3 (Bethesda)">
        <title>A haplotype-resolved chromosome-scale genome for Quercus rubra L. provides insights into the genetics of adaptive traits for red oak species.</title>
        <authorList>
            <person name="Kapoor B."/>
            <person name="Jenkins J."/>
            <person name="Schmutz J."/>
            <person name="Zhebentyayeva T."/>
            <person name="Kuelheim C."/>
            <person name="Coggeshall M."/>
            <person name="Heim C."/>
            <person name="Lasky J.R."/>
            <person name="Leites L."/>
            <person name="Islam-Faridi N."/>
            <person name="Romero-Severson J."/>
            <person name="DeLeo V.L."/>
            <person name="Lucas S.M."/>
            <person name="Lazic D."/>
            <person name="Gailing O."/>
            <person name="Carlson J."/>
            <person name="Staton M."/>
        </authorList>
    </citation>
    <scope>NUCLEOTIDE SEQUENCE [LARGE SCALE GENOMIC DNA]</scope>
    <source>
        <strain evidence="7">Pseudo-F2</strain>
    </source>
</reference>
<dbReference type="PROSITE" id="PS50104">
    <property type="entry name" value="TIR"/>
    <property type="match status" value="1"/>
</dbReference>
<evidence type="ECO:0000313" key="7">
    <source>
        <dbReference type="EMBL" id="KAK4598199.1"/>
    </source>
</evidence>
<keyword evidence="5" id="KW-0732">Signal</keyword>
<dbReference type="GO" id="GO:0061809">
    <property type="term" value="F:NAD+ nucleosidase activity, cyclic ADP-ribose generating"/>
    <property type="evidence" value="ECO:0007669"/>
    <property type="project" value="UniProtKB-EC"/>
</dbReference>
<keyword evidence="3" id="KW-0520">NAD</keyword>
<dbReference type="Pfam" id="PF01582">
    <property type="entry name" value="TIR"/>
    <property type="match status" value="1"/>
</dbReference>
<sequence>MARSFTPSLSVLVPLLFLSLGSALQLGLSVGTMAHSVGQENSPALTNEYQVFVSFSEDTHKNFTCHLFVALDRKGIRVFRSEFIRTELTKAIEKSRIAVVVFSKNYGKSNWCLDELVKIMECKRLFNQRVIPIFYDVSPSEVRKQEGNFAEALLNGPEDKVNSWKVALTYVASLAGSHLNPYRLESEFIEEIVENIWTILNEEESATAPSRRQIDVSARHSEPIISPQNDASSRHNHISEWTPFFFFLNKIPS</sequence>
<keyword evidence="8" id="KW-1185">Reference proteome</keyword>
<protein>
    <recommendedName>
        <fullName evidence="1">ADP-ribosyl cyclase/cyclic ADP-ribose hydrolase</fullName>
        <ecNumber evidence="1">3.2.2.6</ecNumber>
    </recommendedName>
</protein>
<feature type="chain" id="PRO_5042899185" description="ADP-ribosyl cyclase/cyclic ADP-ribose hydrolase" evidence="5">
    <location>
        <begin position="24"/>
        <end position="253"/>
    </location>
</feature>
<evidence type="ECO:0000256" key="5">
    <source>
        <dbReference type="SAM" id="SignalP"/>
    </source>
</evidence>
<dbReference type="SUPFAM" id="SSF52200">
    <property type="entry name" value="Toll/Interleukin receptor TIR domain"/>
    <property type="match status" value="1"/>
</dbReference>
<comment type="caution">
    <text evidence="7">The sequence shown here is derived from an EMBL/GenBank/DDBJ whole genome shotgun (WGS) entry which is preliminary data.</text>
</comment>
<feature type="signal peptide" evidence="5">
    <location>
        <begin position="1"/>
        <end position="23"/>
    </location>
</feature>
<evidence type="ECO:0000313" key="8">
    <source>
        <dbReference type="Proteomes" id="UP001324115"/>
    </source>
</evidence>
<gene>
    <name evidence="7" type="ORF">RGQ29_015608</name>
</gene>
<dbReference type="Gene3D" id="3.40.50.10140">
    <property type="entry name" value="Toll/interleukin-1 receptor homology (TIR) domain"/>
    <property type="match status" value="1"/>
</dbReference>
<evidence type="ECO:0000259" key="6">
    <source>
        <dbReference type="PROSITE" id="PS50104"/>
    </source>
</evidence>
<dbReference type="InterPro" id="IPR000157">
    <property type="entry name" value="TIR_dom"/>
</dbReference>
<dbReference type="PANTHER" id="PTHR32009">
    <property type="entry name" value="TMV RESISTANCE PROTEIN N-LIKE"/>
    <property type="match status" value="1"/>
</dbReference>
<name>A0AAN7FYM8_QUERU</name>
<dbReference type="Proteomes" id="UP001324115">
    <property type="component" value="Unassembled WGS sequence"/>
</dbReference>
<comment type="catalytic activity">
    <reaction evidence="4">
        <text>NAD(+) + H2O = ADP-D-ribose + nicotinamide + H(+)</text>
        <dbReference type="Rhea" id="RHEA:16301"/>
        <dbReference type="ChEBI" id="CHEBI:15377"/>
        <dbReference type="ChEBI" id="CHEBI:15378"/>
        <dbReference type="ChEBI" id="CHEBI:17154"/>
        <dbReference type="ChEBI" id="CHEBI:57540"/>
        <dbReference type="ChEBI" id="CHEBI:57967"/>
        <dbReference type="EC" id="3.2.2.6"/>
    </reaction>
    <physiologicalReaction direction="left-to-right" evidence="4">
        <dbReference type="Rhea" id="RHEA:16302"/>
    </physiologicalReaction>
</comment>
<dbReference type="EC" id="3.2.2.6" evidence="1"/>
<proteinExistence type="predicted"/>
<dbReference type="EMBL" id="JAXUIC010000003">
    <property type="protein sequence ID" value="KAK4598199.1"/>
    <property type="molecule type" value="Genomic_DNA"/>
</dbReference>
<dbReference type="SMART" id="SM00255">
    <property type="entry name" value="TIR"/>
    <property type="match status" value="1"/>
</dbReference>